<dbReference type="SUPFAM" id="SSF53474">
    <property type="entry name" value="alpha/beta-Hydrolases"/>
    <property type="match status" value="1"/>
</dbReference>
<dbReference type="InterPro" id="IPR000073">
    <property type="entry name" value="AB_hydrolase_1"/>
</dbReference>
<dbReference type="GO" id="GO:0016787">
    <property type="term" value="F:hydrolase activity"/>
    <property type="evidence" value="ECO:0007669"/>
    <property type="project" value="UniProtKB-KW"/>
</dbReference>
<organism evidence="3 4">
    <name type="scientific">Catenulispora pinistramenti</name>
    <dbReference type="NCBI Taxonomy" id="2705254"/>
    <lineage>
        <taxon>Bacteria</taxon>
        <taxon>Bacillati</taxon>
        <taxon>Actinomycetota</taxon>
        <taxon>Actinomycetes</taxon>
        <taxon>Catenulisporales</taxon>
        <taxon>Catenulisporaceae</taxon>
        <taxon>Catenulispora</taxon>
    </lineage>
</organism>
<keyword evidence="4" id="KW-1185">Reference proteome</keyword>
<dbReference type="PANTHER" id="PTHR43798">
    <property type="entry name" value="MONOACYLGLYCEROL LIPASE"/>
    <property type="match status" value="1"/>
</dbReference>
<dbReference type="Pfam" id="PF12697">
    <property type="entry name" value="Abhydrolase_6"/>
    <property type="match status" value="1"/>
</dbReference>
<name>A0ABS5L755_9ACTN</name>
<dbReference type="InterPro" id="IPR029058">
    <property type="entry name" value="AB_hydrolase_fold"/>
</dbReference>
<evidence type="ECO:0000313" key="4">
    <source>
        <dbReference type="Proteomes" id="UP000730482"/>
    </source>
</evidence>
<dbReference type="RefSeq" id="WP_212021351.1">
    <property type="nucleotide sequence ID" value="NZ_JAAFYZ010000326.1"/>
</dbReference>
<dbReference type="InterPro" id="IPR050266">
    <property type="entry name" value="AB_hydrolase_sf"/>
</dbReference>
<dbReference type="EMBL" id="JAAFYZ010000326">
    <property type="protein sequence ID" value="MBS2554151.1"/>
    <property type="molecule type" value="Genomic_DNA"/>
</dbReference>
<proteinExistence type="predicted"/>
<feature type="region of interest" description="Disordered" evidence="1">
    <location>
        <begin position="43"/>
        <end position="65"/>
    </location>
</feature>
<protein>
    <submittedName>
        <fullName evidence="3">Alpha/beta hydrolase</fullName>
    </submittedName>
</protein>
<evidence type="ECO:0000259" key="2">
    <source>
        <dbReference type="Pfam" id="PF12697"/>
    </source>
</evidence>
<feature type="domain" description="AB hydrolase-1" evidence="2">
    <location>
        <begin position="70"/>
        <end position="293"/>
    </location>
</feature>
<feature type="region of interest" description="Disordered" evidence="1">
    <location>
        <begin position="297"/>
        <end position="326"/>
    </location>
</feature>
<dbReference type="Gene3D" id="3.40.50.1820">
    <property type="entry name" value="alpha/beta hydrolase"/>
    <property type="match status" value="1"/>
</dbReference>
<evidence type="ECO:0000256" key="1">
    <source>
        <dbReference type="SAM" id="MobiDB-lite"/>
    </source>
</evidence>
<gene>
    <name evidence="3" type="ORF">KGQ19_45585</name>
</gene>
<evidence type="ECO:0000313" key="3">
    <source>
        <dbReference type="EMBL" id="MBS2554151.1"/>
    </source>
</evidence>
<sequence>MTVSEFKSAEAADRFHGVYEELLAKLWPGSRTMLDVPTRFGTTRVVRTGPGAGPGTDPGPSRGTRARDPIVLLPASGGNALMWHRYVEALSREHAVYAVDTVGEPGGSVQTTPIADGRDAAAWLEELLVGLGATNAHIVGCSYGGWIALKHQIHHPGRAAALTLVDPAGFAEVGWRFYRWVIVGGLAGLAPRPLRPRLARAVHNSAILDSDLMTLMRASMGFRRRLPKTDVLTDEDLQALQVPAQFLLGARSAIHHSDQVAERLGETLPTARVEVIPGTGHALSTDEPELVTDRILKWSPPQNRTEPSHHKDDSQGADDPPLAALG</sequence>
<keyword evidence="3" id="KW-0378">Hydrolase</keyword>
<reference evidence="3 4" key="1">
    <citation type="submission" date="2020-02" db="EMBL/GenBank/DDBJ databases">
        <title>Acidophilic actinobacteria isolated from forest soil.</title>
        <authorList>
            <person name="Golinska P."/>
        </authorList>
    </citation>
    <scope>NUCLEOTIDE SEQUENCE [LARGE SCALE GENOMIC DNA]</scope>
    <source>
        <strain evidence="3 4">NL8</strain>
    </source>
</reference>
<accession>A0ABS5L755</accession>
<dbReference type="Proteomes" id="UP000730482">
    <property type="component" value="Unassembled WGS sequence"/>
</dbReference>
<comment type="caution">
    <text evidence="3">The sequence shown here is derived from an EMBL/GenBank/DDBJ whole genome shotgun (WGS) entry which is preliminary data.</text>
</comment>
<dbReference type="PANTHER" id="PTHR43798:SF27">
    <property type="entry name" value="HYDROLASE ALPHA_BETA HYDROLASE FOLD FAMILY"/>
    <property type="match status" value="1"/>
</dbReference>